<protein>
    <submittedName>
        <fullName evidence="3">Uncharacterized protein</fullName>
    </submittedName>
</protein>
<gene>
    <name evidence="3" type="ORF">CSSPJE1EN1_LOCUS226</name>
</gene>
<evidence type="ECO:0000256" key="2">
    <source>
        <dbReference type="ARBA" id="ARBA00022737"/>
    </source>
</evidence>
<keyword evidence="4" id="KW-1185">Reference proteome</keyword>
<accession>A0ABP0VJX9</accession>
<dbReference type="Gene3D" id="3.80.10.10">
    <property type="entry name" value="Ribonuclease Inhibitor"/>
    <property type="match status" value="1"/>
</dbReference>
<name>A0ABP0VJX9_9BRYO</name>
<dbReference type="Pfam" id="PF13516">
    <property type="entry name" value="LRR_6"/>
    <property type="match status" value="3"/>
</dbReference>
<dbReference type="InterPro" id="IPR001611">
    <property type="entry name" value="Leu-rich_rpt"/>
</dbReference>
<keyword evidence="2" id="KW-0677">Repeat</keyword>
<dbReference type="InterPro" id="IPR050216">
    <property type="entry name" value="LRR_domain-containing"/>
</dbReference>
<dbReference type="SMART" id="SM00369">
    <property type="entry name" value="LRR_TYP"/>
    <property type="match status" value="3"/>
</dbReference>
<keyword evidence="1" id="KW-0433">Leucine-rich repeat</keyword>
<dbReference type="Proteomes" id="UP001497444">
    <property type="component" value="Chromosome 1"/>
</dbReference>
<evidence type="ECO:0000256" key="1">
    <source>
        <dbReference type="ARBA" id="ARBA00022614"/>
    </source>
</evidence>
<sequence length="148" mass="16655">MKSLTSLDVGGCDLDCLPQGMGQLEKLYQLILRDNKRLVKLLECIEEMKSLTSLDCIEEMKSLTSLDVGGCDLDCLPQGMVRLEKLSNLYLGNNKKLVKLLECIKEMKSLTRLHVSGCDLDGLPQGMVRLEKLYKLILKDNKKLVKLP</sequence>
<dbReference type="InterPro" id="IPR032675">
    <property type="entry name" value="LRR_dom_sf"/>
</dbReference>
<dbReference type="EMBL" id="OZ020096">
    <property type="protein sequence ID" value="CAK9254748.1"/>
    <property type="molecule type" value="Genomic_DNA"/>
</dbReference>
<evidence type="ECO:0000313" key="4">
    <source>
        <dbReference type="Proteomes" id="UP001497444"/>
    </source>
</evidence>
<proteinExistence type="predicted"/>
<dbReference type="PANTHER" id="PTHR48051:SF46">
    <property type="entry name" value="LEUCINE RICH REPEAT-CONTAINING DOMAIN PROTEIN"/>
    <property type="match status" value="1"/>
</dbReference>
<evidence type="ECO:0000313" key="3">
    <source>
        <dbReference type="EMBL" id="CAK9254748.1"/>
    </source>
</evidence>
<organism evidence="3 4">
    <name type="scientific">Sphagnum jensenii</name>
    <dbReference type="NCBI Taxonomy" id="128206"/>
    <lineage>
        <taxon>Eukaryota</taxon>
        <taxon>Viridiplantae</taxon>
        <taxon>Streptophyta</taxon>
        <taxon>Embryophyta</taxon>
        <taxon>Bryophyta</taxon>
        <taxon>Sphagnophytina</taxon>
        <taxon>Sphagnopsida</taxon>
        <taxon>Sphagnales</taxon>
        <taxon>Sphagnaceae</taxon>
        <taxon>Sphagnum</taxon>
    </lineage>
</organism>
<reference evidence="3 4" key="1">
    <citation type="submission" date="2024-02" db="EMBL/GenBank/DDBJ databases">
        <authorList>
            <consortium name="ELIXIR-Norway"/>
            <consortium name="Elixir Norway"/>
        </authorList>
    </citation>
    <scope>NUCLEOTIDE SEQUENCE [LARGE SCALE GENOMIC DNA]</scope>
</reference>
<dbReference type="PANTHER" id="PTHR48051">
    <property type="match status" value="1"/>
</dbReference>
<dbReference type="InterPro" id="IPR003591">
    <property type="entry name" value="Leu-rich_rpt_typical-subtyp"/>
</dbReference>
<dbReference type="SUPFAM" id="SSF52058">
    <property type="entry name" value="L domain-like"/>
    <property type="match status" value="1"/>
</dbReference>